<evidence type="ECO:0000256" key="1">
    <source>
        <dbReference type="SAM" id="MobiDB-lite"/>
    </source>
</evidence>
<keyword evidence="3" id="KW-1185">Reference proteome</keyword>
<proteinExistence type="predicted"/>
<evidence type="ECO:0000313" key="2">
    <source>
        <dbReference type="EMBL" id="KAJ7428096.1"/>
    </source>
</evidence>
<reference evidence="2" key="1">
    <citation type="submission" date="2019-10" db="EMBL/GenBank/DDBJ databases">
        <authorList>
            <person name="Soares A.E.R."/>
            <person name="Aleixo A."/>
            <person name="Schneider P."/>
            <person name="Miyaki C.Y."/>
            <person name="Schneider M.P."/>
            <person name="Mello C."/>
            <person name="Vasconcelos A.T.R."/>
        </authorList>
    </citation>
    <scope>NUCLEOTIDE SEQUENCE</scope>
    <source>
        <tissue evidence="2">Muscle</tissue>
    </source>
</reference>
<name>A0ABQ9DU83_9PASS</name>
<evidence type="ECO:0000313" key="3">
    <source>
        <dbReference type="Proteomes" id="UP001145742"/>
    </source>
</evidence>
<feature type="region of interest" description="Disordered" evidence="1">
    <location>
        <begin position="118"/>
        <end position="145"/>
    </location>
</feature>
<protein>
    <submittedName>
        <fullName evidence="2">Uncharacterized protein</fullName>
    </submittedName>
</protein>
<feature type="compositionally biased region" description="Basic and acidic residues" evidence="1">
    <location>
        <begin position="118"/>
        <end position="130"/>
    </location>
</feature>
<accession>A0ABQ9DU83</accession>
<organism evidence="2 3">
    <name type="scientific">Willisornis vidua</name>
    <name type="common">Xingu scale-backed antbird</name>
    <dbReference type="NCBI Taxonomy" id="1566151"/>
    <lineage>
        <taxon>Eukaryota</taxon>
        <taxon>Metazoa</taxon>
        <taxon>Chordata</taxon>
        <taxon>Craniata</taxon>
        <taxon>Vertebrata</taxon>
        <taxon>Euteleostomi</taxon>
        <taxon>Archelosauria</taxon>
        <taxon>Archosauria</taxon>
        <taxon>Dinosauria</taxon>
        <taxon>Saurischia</taxon>
        <taxon>Theropoda</taxon>
        <taxon>Coelurosauria</taxon>
        <taxon>Aves</taxon>
        <taxon>Neognathae</taxon>
        <taxon>Neoaves</taxon>
        <taxon>Telluraves</taxon>
        <taxon>Australaves</taxon>
        <taxon>Passeriformes</taxon>
        <taxon>Thamnophilidae</taxon>
        <taxon>Willisornis</taxon>
    </lineage>
</organism>
<sequence>MSFYVTTYEVAFGRRPPGASQKFEGRVLGAKPPAQAAVHPLLGIHSGSGYVTNNYSALWSLITPRPERQDSFVSISTTAEDFKPFGRPQFQRILPQGVDEPECRYPPEFSLSRIHYEGESPPKLSRECDTKSGCTGPAQPGMDLG</sequence>
<dbReference type="Proteomes" id="UP001145742">
    <property type="component" value="Unassembled WGS sequence"/>
</dbReference>
<gene>
    <name evidence="2" type="ORF">WISP_01907</name>
</gene>
<comment type="caution">
    <text evidence="2">The sequence shown here is derived from an EMBL/GenBank/DDBJ whole genome shotgun (WGS) entry which is preliminary data.</text>
</comment>
<dbReference type="EMBL" id="WHWB01031382">
    <property type="protein sequence ID" value="KAJ7428096.1"/>
    <property type="molecule type" value="Genomic_DNA"/>
</dbReference>